<gene>
    <name evidence="1" type="primary">orf8</name>
</gene>
<keyword evidence="1" id="KW-0934">Plastid</keyword>
<organism evidence="1">
    <name type="scientific">Caulerpa cupressoides</name>
    <dbReference type="NCBI Taxonomy" id="148945"/>
    <lineage>
        <taxon>Eukaryota</taxon>
        <taxon>Viridiplantae</taxon>
        <taxon>Chlorophyta</taxon>
        <taxon>core chlorophytes</taxon>
        <taxon>Ulvophyceae</taxon>
        <taxon>TCBD clade</taxon>
        <taxon>Bryopsidales</taxon>
        <taxon>Halimedineae</taxon>
        <taxon>Caulerpaceae</taxon>
        <taxon>Caulerpa</taxon>
    </lineage>
</organism>
<dbReference type="GO" id="GO:0032259">
    <property type="term" value="P:methylation"/>
    <property type="evidence" value="ECO:0007669"/>
    <property type="project" value="UniProtKB-KW"/>
</dbReference>
<dbReference type="AlphaFoldDB" id="A0A3G2SEN6"/>
<geneLocation type="chloroplast" evidence="1"/>
<evidence type="ECO:0000313" key="1">
    <source>
        <dbReference type="EMBL" id="AYO45699.1"/>
    </source>
</evidence>
<proteinExistence type="predicted"/>
<keyword evidence="1" id="KW-0150">Chloroplast</keyword>
<accession>A0A3G2SEN6</accession>
<protein>
    <submittedName>
        <fullName evidence="1">Putative DNA methyltransferase</fullName>
    </submittedName>
</protein>
<dbReference type="EMBL" id="MG797569">
    <property type="protein sequence ID" value="AYO45699.1"/>
    <property type="molecule type" value="Genomic_DNA"/>
</dbReference>
<dbReference type="GO" id="GO:0008168">
    <property type="term" value="F:methyltransferase activity"/>
    <property type="evidence" value="ECO:0007669"/>
    <property type="project" value="UniProtKB-KW"/>
</dbReference>
<keyword evidence="1" id="KW-0489">Methyltransferase</keyword>
<sequence>MIVRKMQHFQQIQLTLYRFVF</sequence>
<keyword evidence="1" id="KW-0808">Transferase</keyword>
<name>A0A3G2SEN6_9CHLO</name>
<reference evidence="1" key="1">
    <citation type="journal article" date="2018" name="Mitochondrial DNA Part B Resour">
        <title>Characterization of the complete chloroplast genome of Caulerpa cupressoides (Bryopsidales, Chlorophyta).</title>
        <authorList>
            <person name="Yan H."/>
            <person name="Yuan Y."/>
            <person name="Qiu Q."/>
            <person name="Gao D."/>
        </authorList>
    </citation>
    <scope>NUCLEOTIDE SEQUENCE</scope>
</reference>